<organism evidence="1 2">
    <name type="scientific">Coniochaeta ligniaria NRRL 30616</name>
    <dbReference type="NCBI Taxonomy" id="1408157"/>
    <lineage>
        <taxon>Eukaryota</taxon>
        <taxon>Fungi</taxon>
        <taxon>Dikarya</taxon>
        <taxon>Ascomycota</taxon>
        <taxon>Pezizomycotina</taxon>
        <taxon>Sordariomycetes</taxon>
        <taxon>Sordariomycetidae</taxon>
        <taxon>Coniochaetales</taxon>
        <taxon>Coniochaetaceae</taxon>
        <taxon>Coniochaeta</taxon>
    </lineage>
</organism>
<protein>
    <recommendedName>
        <fullName evidence="3">Integrase catalytic domain-containing protein</fullName>
    </recommendedName>
</protein>
<gene>
    <name evidence="1" type="ORF">CONLIGDRAFT_567973</name>
</gene>
<feature type="non-terminal residue" evidence="1">
    <location>
        <position position="1"/>
    </location>
</feature>
<dbReference type="EMBL" id="KV875093">
    <property type="protein sequence ID" value="OIW35734.1"/>
    <property type="molecule type" value="Genomic_DNA"/>
</dbReference>
<reference evidence="1 2" key="1">
    <citation type="submission" date="2016-10" db="EMBL/GenBank/DDBJ databases">
        <title>Draft genome sequence of Coniochaeta ligniaria NRRL30616, a lignocellulolytic fungus for bioabatement of inhibitors in plant biomass hydrolysates.</title>
        <authorList>
            <consortium name="DOE Joint Genome Institute"/>
            <person name="Jimenez D.J."/>
            <person name="Hector R.E."/>
            <person name="Riley R."/>
            <person name="Sun H."/>
            <person name="Grigoriev I.V."/>
            <person name="Van Elsas J.D."/>
            <person name="Nichols N.N."/>
        </authorList>
    </citation>
    <scope>NUCLEOTIDE SEQUENCE [LARGE SCALE GENOMIC DNA]</scope>
    <source>
        <strain evidence="1 2">NRRL 30616</strain>
    </source>
</reference>
<dbReference type="Proteomes" id="UP000182658">
    <property type="component" value="Unassembled WGS sequence"/>
</dbReference>
<name>A0A1J7J7E8_9PEZI</name>
<dbReference type="InParanoid" id="A0A1J7J7E8"/>
<accession>A0A1J7J7E8</accession>
<proteinExistence type="predicted"/>
<dbReference type="InterPro" id="IPR036397">
    <property type="entry name" value="RNaseH_sf"/>
</dbReference>
<sequence length="78" mass="9156">NLTKFVKVVALAKYNIRLIYIFLIKYIILRYKCLGEVVVDNGVENKSKVKKLLKDFNTKRVTISIYNSLTNNIIEIKY</sequence>
<dbReference type="AlphaFoldDB" id="A0A1J7J7E8"/>
<dbReference type="InterPro" id="IPR012337">
    <property type="entry name" value="RNaseH-like_sf"/>
</dbReference>
<keyword evidence="2" id="KW-1185">Reference proteome</keyword>
<dbReference type="GO" id="GO:0003676">
    <property type="term" value="F:nucleic acid binding"/>
    <property type="evidence" value="ECO:0007669"/>
    <property type="project" value="InterPro"/>
</dbReference>
<dbReference type="SUPFAM" id="SSF53098">
    <property type="entry name" value="Ribonuclease H-like"/>
    <property type="match status" value="1"/>
</dbReference>
<evidence type="ECO:0000313" key="1">
    <source>
        <dbReference type="EMBL" id="OIW35734.1"/>
    </source>
</evidence>
<dbReference type="Gene3D" id="3.30.420.10">
    <property type="entry name" value="Ribonuclease H-like superfamily/Ribonuclease H"/>
    <property type="match status" value="1"/>
</dbReference>
<evidence type="ECO:0000313" key="2">
    <source>
        <dbReference type="Proteomes" id="UP000182658"/>
    </source>
</evidence>
<dbReference type="OrthoDB" id="446925at2759"/>
<evidence type="ECO:0008006" key="3">
    <source>
        <dbReference type="Google" id="ProtNLM"/>
    </source>
</evidence>